<accession>A0A919V4V1</accession>
<protein>
    <submittedName>
        <fullName evidence="1">Uncharacterized protein</fullName>
    </submittedName>
</protein>
<dbReference type="EMBL" id="BOOW01000004">
    <property type="protein sequence ID" value="GII90136.1"/>
    <property type="molecule type" value="Genomic_DNA"/>
</dbReference>
<gene>
    <name evidence="1" type="ORF">Ssi02_03670</name>
</gene>
<dbReference type="AlphaFoldDB" id="A0A919V4V1"/>
<evidence type="ECO:0000313" key="1">
    <source>
        <dbReference type="EMBL" id="GII90136.1"/>
    </source>
</evidence>
<proteinExistence type="predicted"/>
<sequence length="79" mass="8713">MAPPPPCKPDLIMGVLRQLGYDTPDPEVLTRAVFDASAKIKEAHGMDLKDCLVLVPVNSEWYKNGVRENVDPPQKQLGV</sequence>
<name>A0A919V4V1_9ACTN</name>
<keyword evidence="2" id="KW-1185">Reference proteome</keyword>
<evidence type="ECO:0000313" key="2">
    <source>
        <dbReference type="Proteomes" id="UP000606172"/>
    </source>
</evidence>
<comment type="caution">
    <text evidence="1">The sequence shown here is derived from an EMBL/GenBank/DDBJ whole genome shotgun (WGS) entry which is preliminary data.</text>
</comment>
<reference evidence="1" key="1">
    <citation type="submission" date="2021-01" db="EMBL/GenBank/DDBJ databases">
        <title>Whole genome shotgun sequence of Sinosporangium siamense NBRC 109515.</title>
        <authorList>
            <person name="Komaki H."/>
            <person name="Tamura T."/>
        </authorList>
    </citation>
    <scope>NUCLEOTIDE SEQUENCE</scope>
    <source>
        <strain evidence="1">NBRC 109515</strain>
    </source>
</reference>
<organism evidence="1 2">
    <name type="scientific">Sinosporangium siamense</name>
    <dbReference type="NCBI Taxonomy" id="1367973"/>
    <lineage>
        <taxon>Bacteria</taxon>
        <taxon>Bacillati</taxon>
        <taxon>Actinomycetota</taxon>
        <taxon>Actinomycetes</taxon>
        <taxon>Streptosporangiales</taxon>
        <taxon>Streptosporangiaceae</taxon>
        <taxon>Sinosporangium</taxon>
    </lineage>
</organism>
<dbReference type="Proteomes" id="UP000606172">
    <property type="component" value="Unassembled WGS sequence"/>
</dbReference>